<evidence type="ECO:0000313" key="4">
    <source>
        <dbReference type="Proteomes" id="UP000539953"/>
    </source>
</evidence>
<dbReference type="GO" id="GO:0009253">
    <property type="term" value="P:peptidoglycan catabolic process"/>
    <property type="evidence" value="ECO:0007669"/>
    <property type="project" value="InterPro"/>
</dbReference>
<evidence type="ECO:0000256" key="1">
    <source>
        <dbReference type="ARBA" id="ARBA00022801"/>
    </source>
</evidence>
<name>A0A7W8CYP8_9FIRM</name>
<dbReference type="EMBL" id="JACHHK010000001">
    <property type="protein sequence ID" value="MBB5182390.1"/>
    <property type="molecule type" value="Genomic_DNA"/>
</dbReference>
<dbReference type="EC" id="3.5.1.28" evidence="3"/>
<dbReference type="Gene3D" id="3.40.630.40">
    <property type="entry name" value="Zn-dependent exopeptidases"/>
    <property type="match status" value="1"/>
</dbReference>
<dbReference type="PANTHER" id="PTHR30404">
    <property type="entry name" value="N-ACETYLMURAMOYL-L-ALANINE AMIDASE"/>
    <property type="match status" value="1"/>
</dbReference>
<organism evidence="3 4">
    <name type="scientific">Catenisphaera adipataccumulans</name>
    <dbReference type="NCBI Taxonomy" id="700500"/>
    <lineage>
        <taxon>Bacteria</taxon>
        <taxon>Bacillati</taxon>
        <taxon>Bacillota</taxon>
        <taxon>Erysipelotrichia</taxon>
        <taxon>Erysipelotrichales</taxon>
        <taxon>Erysipelotrichaceae</taxon>
        <taxon>Catenisphaera</taxon>
    </lineage>
</organism>
<dbReference type="SMART" id="SM00646">
    <property type="entry name" value="Ami_3"/>
    <property type="match status" value="1"/>
</dbReference>
<keyword evidence="4" id="KW-1185">Reference proteome</keyword>
<dbReference type="RefSeq" id="WP_183327016.1">
    <property type="nucleotide sequence ID" value="NZ_JACHHK010000001.1"/>
</dbReference>
<feature type="domain" description="MurNAc-LAA" evidence="2">
    <location>
        <begin position="97"/>
        <end position="210"/>
    </location>
</feature>
<comment type="caution">
    <text evidence="3">The sequence shown here is derived from an EMBL/GenBank/DDBJ whole genome shotgun (WGS) entry which is preliminary data.</text>
</comment>
<protein>
    <submittedName>
        <fullName evidence="3">N-acetylmuramoyl-L-alanine amidase</fullName>
        <ecNumber evidence="3">3.5.1.28</ecNumber>
    </submittedName>
</protein>
<dbReference type="InterPro" id="IPR002508">
    <property type="entry name" value="MurNAc-LAA_cat"/>
</dbReference>
<accession>A0A7W8CYP8</accession>
<evidence type="ECO:0000313" key="3">
    <source>
        <dbReference type="EMBL" id="MBB5182390.1"/>
    </source>
</evidence>
<gene>
    <name evidence="3" type="ORF">HNQ47_000393</name>
</gene>
<sequence length="218" mass="23545">MKKVLIIILAAAVAAAGFYLYHRQNQVVVVIDPGHGGYDTGAIADDGTKEKDLALSLALKIGEKLEAENSNITVVYTRSSDSVSWPSNESEDLKERVAIAEEAGADYYLSIHLNSADDTSAYGYCAYVKDSDDASKKIASMIADNLDAAGWEYNRGTQTTENQSLYVVDQLSIPSMLFEAGFITNETELADLQDSDNQDTIAAAIAKAYSDYIEGQSS</sequence>
<dbReference type="PANTHER" id="PTHR30404:SF0">
    <property type="entry name" value="N-ACETYLMURAMOYL-L-ALANINE AMIDASE AMIC"/>
    <property type="match status" value="1"/>
</dbReference>
<keyword evidence="1 3" id="KW-0378">Hydrolase</keyword>
<dbReference type="GO" id="GO:0030288">
    <property type="term" value="C:outer membrane-bounded periplasmic space"/>
    <property type="evidence" value="ECO:0007669"/>
    <property type="project" value="TreeGrafter"/>
</dbReference>
<dbReference type="InterPro" id="IPR050695">
    <property type="entry name" value="N-acetylmuramoyl_amidase_3"/>
</dbReference>
<dbReference type="SUPFAM" id="SSF53187">
    <property type="entry name" value="Zn-dependent exopeptidases"/>
    <property type="match status" value="1"/>
</dbReference>
<dbReference type="GO" id="GO:0008745">
    <property type="term" value="F:N-acetylmuramoyl-L-alanine amidase activity"/>
    <property type="evidence" value="ECO:0007669"/>
    <property type="project" value="UniProtKB-EC"/>
</dbReference>
<dbReference type="Proteomes" id="UP000539953">
    <property type="component" value="Unassembled WGS sequence"/>
</dbReference>
<reference evidence="3 4" key="1">
    <citation type="submission" date="2020-08" db="EMBL/GenBank/DDBJ databases">
        <title>Genomic Encyclopedia of Type Strains, Phase IV (KMG-IV): sequencing the most valuable type-strain genomes for metagenomic binning, comparative biology and taxonomic classification.</title>
        <authorList>
            <person name="Goeker M."/>
        </authorList>
    </citation>
    <scope>NUCLEOTIDE SEQUENCE [LARGE SCALE GENOMIC DNA]</scope>
    <source>
        <strain evidence="3 4">DSM 25799</strain>
    </source>
</reference>
<evidence type="ECO:0000259" key="2">
    <source>
        <dbReference type="SMART" id="SM00646"/>
    </source>
</evidence>
<proteinExistence type="predicted"/>
<dbReference type="CDD" id="cd02696">
    <property type="entry name" value="MurNAc-LAA"/>
    <property type="match status" value="1"/>
</dbReference>
<dbReference type="AlphaFoldDB" id="A0A7W8CYP8"/>
<dbReference type="Pfam" id="PF01520">
    <property type="entry name" value="Amidase_3"/>
    <property type="match status" value="1"/>
</dbReference>